<feature type="region of interest" description="Disordered" evidence="1">
    <location>
        <begin position="793"/>
        <end position="832"/>
    </location>
</feature>
<dbReference type="AlphaFoldDB" id="A0A7K0CSQ8"/>
<comment type="caution">
    <text evidence="2">The sequence shown here is derived from an EMBL/GenBank/DDBJ whole genome shotgun (WGS) entry which is preliminary data.</text>
</comment>
<feature type="region of interest" description="Disordered" evidence="1">
    <location>
        <begin position="450"/>
        <end position="485"/>
    </location>
</feature>
<proteinExistence type="predicted"/>
<protein>
    <submittedName>
        <fullName evidence="2">Uncharacterized protein</fullName>
    </submittedName>
</protein>
<feature type="region of interest" description="Disordered" evidence="1">
    <location>
        <begin position="321"/>
        <end position="377"/>
    </location>
</feature>
<feature type="region of interest" description="Disordered" evidence="1">
    <location>
        <begin position="1"/>
        <end position="26"/>
    </location>
</feature>
<feature type="compositionally biased region" description="Pro residues" evidence="1">
    <location>
        <begin position="880"/>
        <end position="891"/>
    </location>
</feature>
<feature type="region of interest" description="Disordered" evidence="1">
    <location>
        <begin position="84"/>
        <end position="110"/>
    </location>
</feature>
<feature type="region of interest" description="Disordered" evidence="1">
    <location>
        <begin position="873"/>
        <end position="920"/>
    </location>
</feature>
<evidence type="ECO:0000256" key="1">
    <source>
        <dbReference type="SAM" id="MobiDB-lite"/>
    </source>
</evidence>
<feature type="compositionally biased region" description="Basic and acidic residues" evidence="1">
    <location>
        <begin position="1"/>
        <end position="17"/>
    </location>
</feature>
<dbReference type="EMBL" id="WEGJ01000057">
    <property type="protein sequence ID" value="MQY16499.1"/>
    <property type="molecule type" value="Genomic_DNA"/>
</dbReference>
<keyword evidence="3" id="KW-1185">Reference proteome</keyword>
<feature type="region of interest" description="Disordered" evidence="1">
    <location>
        <begin position="213"/>
        <end position="263"/>
    </location>
</feature>
<organism evidence="2 3">
    <name type="scientific">Streptomyces smaragdinus</name>
    <dbReference type="NCBI Taxonomy" id="2585196"/>
    <lineage>
        <taxon>Bacteria</taxon>
        <taxon>Bacillati</taxon>
        <taxon>Actinomycetota</taxon>
        <taxon>Actinomycetes</taxon>
        <taxon>Kitasatosporales</taxon>
        <taxon>Streptomycetaceae</taxon>
        <taxon>Streptomyces</taxon>
    </lineage>
</organism>
<evidence type="ECO:0000313" key="3">
    <source>
        <dbReference type="Proteomes" id="UP000466345"/>
    </source>
</evidence>
<feature type="compositionally biased region" description="Basic and acidic residues" evidence="1">
    <location>
        <begin position="462"/>
        <end position="475"/>
    </location>
</feature>
<accession>A0A7K0CSQ8</accession>
<feature type="compositionally biased region" description="Gly residues" evidence="1">
    <location>
        <begin position="451"/>
        <end position="461"/>
    </location>
</feature>
<sequence>MRHQGELHGLGVHRERVPPQPQRAALPGQVGAVAQGAGGLLAGGRQPAVELVAAHPVADGAQLRGDGTDPGDERVGGEEGVDLVRRGERGGPAPDGAQHPPGGRHEPVGAPGPLVELGLLARGEGLVHLLPPGRELLGEALERAEPGLQVLQPQQQPAELPVAFLRRAGRREAAGHGLPEQRGLGRELGLPLAAQQLPAPSVQHGAAAVDGAEDLTDTGQHGGADGRVGDVEGADDLGHGAQGAGQFGDPVGERPGGGDRGDLARLLRQLPDRAVAVGEGVLAGQEADRAAAGRVQRLGERGGQLVDTGLVGVPDLAQRLQPPLRLPQPGEPRHPAVRRPGRVGAGTPDQPGDVGRRRVERRPRLPPQLLDALELADDLPGGGPYGLQRLPERAGVGVAEPVVAVGDPGGRRGDPLEHGAVGGQSGGGTGHRQGVGDAPYEVGVADPGQRAGAGGAGGGVRVGDERRAPDLHRVDPGGLLPRRPEHGHRAVVGQRPAVRLPGCAGLLADHVVRQQQRAALGAGVEDVQHVLAVRGAQDALVLQVRGVRVEGPGGAAGRDVGEVVPAGEDDPLVLGQPAAGPADAVEADDLAGAGVEDEVAAGGLVVREDPQQDEGAGHGVVDLEVGEGLQRLVDRLAVGALAGLGVVPGLQRERPAGAPDEHQAPDGDMGVAAGDVVGAGGGGPFDVVRLGEDVLALTPVVDVRHGAVGRLVPAQDAQVGGRAAGLEHGEQGGSEPAQLEQPGVAVEAVQLGEVPAERGVVEQSGDGVLGRRVEADAVGVVALEGEDVGHLGGASGGPVVAEQQQPAGPDEVPGHAVVPGADQPGAGQLGRGAAERLDPAGVEPVGPVRQLPCGGGQPVAQNLVRAGGQLRLHLTSPRRSAPPPGAAPPRRCPVRRPAAGSAPRCRGRRWPRACPAVRPG</sequence>
<name>A0A7K0CSQ8_9ACTN</name>
<gene>
    <name evidence="2" type="ORF">SRB5_66980</name>
</gene>
<dbReference type="Proteomes" id="UP000466345">
    <property type="component" value="Unassembled WGS sequence"/>
</dbReference>
<evidence type="ECO:0000313" key="2">
    <source>
        <dbReference type="EMBL" id="MQY16499.1"/>
    </source>
</evidence>
<reference evidence="2 3" key="1">
    <citation type="submission" date="2019-10" db="EMBL/GenBank/DDBJ databases">
        <title>Streptomyces smaragdinus sp. nov. and Streptomyces fabii sp. nov., isolated from the gut of fungus growing-termite Macrotermes natalensis.</title>
        <authorList>
            <person name="Schwitalla J."/>
            <person name="Benndorf R."/>
            <person name="Martin K."/>
            <person name="De Beer W."/>
            <person name="Kaster A.-K."/>
            <person name="Vollmers J."/>
            <person name="Poulsen M."/>
            <person name="Beemelmanns C."/>
        </authorList>
    </citation>
    <scope>NUCLEOTIDE SEQUENCE [LARGE SCALE GENOMIC DNA]</scope>
    <source>
        <strain evidence="2 3">RB5</strain>
    </source>
</reference>